<reference evidence="2 3" key="1">
    <citation type="submission" date="2020-02" db="EMBL/GenBank/DDBJ databases">
        <title>Genome sequencing for Kineobactrum sp. M2.</title>
        <authorList>
            <person name="Park S.-J."/>
        </authorList>
    </citation>
    <scope>NUCLEOTIDE SEQUENCE [LARGE SCALE GENOMIC DNA]</scope>
    <source>
        <strain evidence="2 3">M2</strain>
    </source>
</reference>
<feature type="compositionally biased region" description="Basic and acidic residues" evidence="1">
    <location>
        <begin position="241"/>
        <end position="254"/>
    </location>
</feature>
<gene>
    <name evidence="2" type="ORF">G3T16_18950</name>
</gene>
<dbReference type="EMBL" id="CP048711">
    <property type="protein sequence ID" value="QIB67172.1"/>
    <property type="molecule type" value="Genomic_DNA"/>
</dbReference>
<organism evidence="2 3">
    <name type="scientific">Kineobactrum salinum</name>
    <dbReference type="NCBI Taxonomy" id="2708301"/>
    <lineage>
        <taxon>Bacteria</taxon>
        <taxon>Pseudomonadati</taxon>
        <taxon>Pseudomonadota</taxon>
        <taxon>Gammaproteobacteria</taxon>
        <taxon>Cellvibrionales</taxon>
        <taxon>Halieaceae</taxon>
        <taxon>Kineobactrum</taxon>
    </lineage>
</organism>
<protein>
    <submittedName>
        <fullName evidence="2">Uncharacterized protein</fullName>
    </submittedName>
</protein>
<feature type="region of interest" description="Disordered" evidence="1">
    <location>
        <begin position="241"/>
        <end position="269"/>
    </location>
</feature>
<evidence type="ECO:0000313" key="2">
    <source>
        <dbReference type="EMBL" id="QIB67172.1"/>
    </source>
</evidence>
<name>A0A6C0U4U1_9GAMM</name>
<accession>A0A6C0U4U1</accession>
<dbReference type="Proteomes" id="UP000477680">
    <property type="component" value="Chromosome"/>
</dbReference>
<evidence type="ECO:0000256" key="1">
    <source>
        <dbReference type="SAM" id="MobiDB-lite"/>
    </source>
</evidence>
<evidence type="ECO:0000313" key="3">
    <source>
        <dbReference type="Proteomes" id="UP000477680"/>
    </source>
</evidence>
<proteinExistence type="predicted"/>
<keyword evidence="3" id="KW-1185">Reference proteome</keyword>
<sequence>MILDYTQRQEGLRQNEDQFNRSLEARRAEAGMARDARASEFDRTLEFQKEQHGANHDLALAAQALNEEKGAAWIRATNARASGDEEVTRQAAETYNNARVAADSTVLKVDLFNKHNGDWAAAEEDEIFVQQGMTILNDDPRFKEIIGSGGSANDARLVYDPGTGMVLVEGRDSKGSPVAYTANRGKLDEGDTPMMVPFKTAMAIVMAEGDRYGSPQIAGLEKQIPPGYEGLDPAQAFQKARTETEGYDPEKARANGDLNAPDPEGMSADELAEPGSPQHARLLELEKRSGQIDSAVALPGQLYDKLPQGFRDGVGVANKVVSGVTDLVTGRAGGNFTRGMEDLLTTKDQLATLRQDLYTAGQAPGRTDPAEGLRAASEQQAPQGYQGENALSEQGLRVLRNAQLSGNNPEVALRTAEGNTAIPQSGVDLKRNLIEQGLLGADGEPVPAPTLQVPIVSQRILHANIRDAFMPADLMNSKDANGKAMAKSQYADFGEELAEKLMNPNTLQAFNQTFPEAALSPDGSDWDNPGKVQAYIEWAQRIGIAGASKQRPAQEGSPLRSFTE</sequence>
<dbReference type="RefSeq" id="WP_163496599.1">
    <property type="nucleotide sequence ID" value="NZ_CP048711.1"/>
</dbReference>
<dbReference type="AlphaFoldDB" id="A0A6C0U4U1"/>
<dbReference type="KEGG" id="kim:G3T16_18950"/>